<sequence>MKQTNTDRRTIRGIMKSGKVELLDDAKIEDGSLLEITVVKTRTQVRVEAKEKKRNKSDPNEVVFSCLGKPKSADPLVVFQSLPKSLQATLKFKDYDFKTHIVLDDVMSALVKHAIQISKPPASVKTLMTRTLRKRSQMEIQPGTKAAETARNDLFQAIEDQDIDDENQLALWYLAAAAMTGDSLQLATLVKELPGYAAESSVYQQSSVGHALADFRQDEIARHEDKLRKILFQSVYRTVVRARRSLSGKSSDVKLQKKELAELKSRLEKEWPLD</sequence>
<dbReference type="AlphaFoldDB" id="A0A517ZHB6"/>
<reference evidence="1 2" key="1">
    <citation type="submission" date="2019-02" db="EMBL/GenBank/DDBJ databases">
        <title>Deep-cultivation of Planctomycetes and their phenomic and genomic characterization uncovers novel biology.</title>
        <authorList>
            <person name="Wiegand S."/>
            <person name="Jogler M."/>
            <person name="Boedeker C."/>
            <person name="Pinto D."/>
            <person name="Vollmers J."/>
            <person name="Rivas-Marin E."/>
            <person name="Kohn T."/>
            <person name="Peeters S.H."/>
            <person name="Heuer A."/>
            <person name="Rast P."/>
            <person name="Oberbeckmann S."/>
            <person name="Bunk B."/>
            <person name="Jeske O."/>
            <person name="Meyerdierks A."/>
            <person name="Storesund J.E."/>
            <person name="Kallscheuer N."/>
            <person name="Luecker S."/>
            <person name="Lage O.M."/>
            <person name="Pohl T."/>
            <person name="Merkel B.J."/>
            <person name="Hornburger P."/>
            <person name="Mueller R.-W."/>
            <person name="Bruemmer F."/>
            <person name="Labrenz M."/>
            <person name="Spormann A.M."/>
            <person name="Op den Camp H."/>
            <person name="Overmann J."/>
            <person name="Amann R."/>
            <person name="Jetten M.S.M."/>
            <person name="Mascher T."/>
            <person name="Medema M.H."/>
            <person name="Devos D.P."/>
            <person name="Kaster A.-K."/>
            <person name="Ovreas L."/>
            <person name="Rohde M."/>
            <person name="Galperin M.Y."/>
            <person name="Jogler C."/>
        </authorList>
    </citation>
    <scope>NUCLEOTIDE SEQUENCE [LARGE SCALE GENOMIC DNA]</scope>
    <source>
        <strain evidence="1 2">Mal52</strain>
    </source>
</reference>
<proteinExistence type="predicted"/>
<evidence type="ECO:0000313" key="2">
    <source>
        <dbReference type="Proteomes" id="UP000319383"/>
    </source>
</evidence>
<organism evidence="1 2">
    <name type="scientific">Symmachiella dynata</name>
    <dbReference type="NCBI Taxonomy" id="2527995"/>
    <lineage>
        <taxon>Bacteria</taxon>
        <taxon>Pseudomonadati</taxon>
        <taxon>Planctomycetota</taxon>
        <taxon>Planctomycetia</taxon>
        <taxon>Planctomycetales</taxon>
        <taxon>Planctomycetaceae</taxon>
        <taxon>Symmachiella</taxon>
    </lineage>
</organism>
<dbReference type="Proteomes" id="UP000319383">
    <property type="component" value="Chromosome"/>
</dbReference>
<accession>A0A517ZHB6</accession>
<dbReference type="RefSeq" id="WP_145373833.1">
    <property type="nucleotide sequence ID" value="NZ_CP036276.1"/>
</dbReference>
<name>A0A517ZHB6_9PLAN</name>
<evidence type="ECO:0000313" key="1">
    <source>
        <dbReference type="EMBL" id="QDU41842.1"/>
    </source>
</evidence>
<dbReference type="EMBL" id="CP036276">
    <property type="protein sequence ID" value="QDU41842.1"/>
    <property type="molecule type" value="Genomic_DNA"/>
</dbReference>
<gene>
    <name evidence="1" type="ORF">Mal52_02960</name>
</gene>
<dbReference type="KEGG" id="sdyn:Mal52_02960"/>
<keyword evidence="2" id="KW-1185">Reference proteome</keyword>
<protein>
    <submittedName>
        <fullName evidence="1">Uncharacterized protein</fullName>
    </submittedName>
</protein>